<protein>
    <submittedName>
        <fullName evidence="3">DUF2391 family protein</fullName>
    </submittedName>
</protein>
<dbReference type="Proteomes" id="UP001570511">
    <property type="component" value="Unassembled WGS sequence"/>
</dbReference>
<keyword evidence="2" id="KW-1133">Transmembrane helix</keyword>
<keyword evidence="4" id="KW-1185">Reference proteome</keyword>
<name>A0ABD5MAA1_9EURY</name>
<keyword evidence="2" id="KW-0472">Membrane</keyword>
<gene>
    <name evidence="3" type="ORF">OS889_04320</name>
</gene>
<dbReference type="AlphaFoldDB" id="A0ABD5MAA1"/>
<evidence type="ECO:0000256" key="1">
    <source>
        <dbReference type="SAM" id="MobiDB-lite"/>
    </source>
</evidence>
<proteinExistence type="predicted"/>
<feature type="region of interest" description="Disordered" evidence="1">
    <location>
        <begin position="1"/>
        <end position="33"/>
    </location>
</feature>
<feature type="compositionally biased region" description="Low complexity" evidence="1">
    <location>
        <begin position="18"/>
        <end position="28"/>
    </location>
</feature>
<dbReference type="Pfam" id="PF09622">
    <property type="entry name" value="DUF2391"/>
    <property type="match status" value="1"/>
</dbReference>
<sequence>MSANDPPSEPGGPDGGDDPAAAGDPEAAVDSTDEMERLLAEFDALAETVDSPAERERVRSARRAAVVAAHEAGAFGRVIRGFDRADLAEAFLGSVLFGIPMFVEGGTNEVGHHLAAHPISLVGTVVGAVGLVIGILYVADIQDVRIHEPFFGFVPRRLVGVLGVSAVTAVVVMTAWGRVDWATPILALADVVVAFAPMSVGAALGDILPGS</sequence>
<feature type="transmembrane region" description="Helical" evidence="2">
    <location>
        <begin position="185"/>
        <end position="208"/>
    </location>
</feature>
<feature type="transmembrane region" description="Helical" evidence="2">
    <location>
        <begin position="115"/>
        <end position="138"/>
    </location>
</feature>
<accession>A0ABD5MAA1</accession>
<evidence type="ECO:0000256" key="2">
    <source>
        <dbReference type="SAM" id="Phobius"/>
    </source>
</evidence>
<evidence type="ECO:0000313" key="3">
    <source>
        <dbReference type="EMBL" id="MFA1610227.1"/>
    </source>
</evidence>
<comment type="caution">
    <text evidence="3">The sequence shown here is derived from an EMBL/GenBank/DDBJ whole genome shotgun (WGS) entry which is preliminary data.</text>
</comment>
<dbReference type="RefSeq" id="WP_372387615.1">
    <property type="nucleotide sequence ID" value="NZ_JBGNYA010000001.1"/>
</dbReference>
<organism evidence="3 4">
    <name type="scientific">Halobellus rubicundus</name>
    <dbReference type="NCBI Taxonomy" id="2996466"/>
    <lineage>
        <taxon>Archaea</taxon>
        <taxon>Methanobacteriati</taxon>
        <taxon>Methanobacteriota</taxon>
        <taxon>Stenosarchaea group</taxon>
        <taxon>Halobacteria</taxon>
        <taxon>Halobacteriales</taxon>
        <taxon>Haloferacaceae</taxon>
        <taxon>Halobellus</taxon>
    </lineage>
</organism>
<dbReference type="InterPro" id="IPR024464">
    <property type="entry name" value="DUF2391"/>
</dbReference>
<feature type="transmembrane region" description="Helical" evidence="2">
    <location>
        <begin position="87"/>
        <end position="103"/>
    </location>
</feature>
<evidence type="ECO:0000313" key="4">
    <source>
        <dbReference type="Proteomes" id="UP001570511"/>
    </source>
</evidence>
<feature type="transmembrane region" description="Helical" evidence="2">
    <location>
        <begin position="158"/>
        <end position="179"/>
    </location>
</feature>
<keyword evidence="2" id="KW-0812">Transmembrane</keyword>
<reference evidence="3 4" key="1">
    <citation type="submission" date="2024-08" db="EMBL/GenBank/DDBJ databases">
        <title>Halobellus sp. MBLA0158 whole genome sequence.</title>
        <authorList>
            <person name="Hwang C.Y."/>
            <person name="Cho E.-S."/>
            <person name="Seo M.-J."/>
        </authorList>
    </citation>
    <scope>NUCLEOTIDE SEQUENCE [LARGE SCALE GENOMIC DNA]</scope>
    <source>
        <strain evidence="3 4">MBLA0158</strain>
    </source>
</reference>
<dbReference type="EMBL" id="JBGNYA010000001">
    <property type="protein sequence ID" value="MFA1610227.1"/>
    <property type="molecule type" value="Genomic_DNA"/>
</dbReference>